<dbReference type="AlphaFoldDB" id="A0A1F7WR47"/>
<evidence type="ECO:0000256" key="5">
    <source>
        <dbReference type="ARBA" id="ARBA00012142"/>
    </source>
</evidence>
<organism evidence="19 20">
    <name type="scientific">Candidatus Wallbacteria bacterium GWC2_49_35</name>
    <dbReference type="NCBI Taxonomy" id="1817813"/>
    <lineage>
        <taxon>Bacteria</taxon>
        <taxon>Candidatus Walliibacteriota</taxon>
    </lineage>
</organism>
<dbReference type="InterPro" id="IPR040442">
    <property type="entry name" value="Pyrv_kinase-like_dom_sf"/>
</dbReference>
<evidence type="ECO:0000256" key="7">
    <source>
        <dbReference type="ARBA" id="ARBA00022723"/>
    </source>
</evidence>
<keyword evidence="12" id="KW-0408">Iron</keyword>
<evidence type="ECO:0000256" key="2">
    <source>
        <dbReference type="ARBA" id="ARBA00001958"/>
    </source>
</evidence>
<feature type="domain" description="4Fe-4S ferredoxin-type" evidence="18">
    <location>
        <begin position="501"/>
        <end position="530"/>
    </location>
</feature>
<comment type="cofactor">
    <cofactor evidence="1">
        <name>Mg(2+)</name>
        <dbReference type="ChEBI" id="CHEBI:18420"/>
    </cofactor>
</comment>
<evidence type="ECO:0000259" key="18">
    <source>
        <dbReference type="PROSITE" id="PS51379"/>
    </source>
</evidence>
<keyword evidence="13" id="KW-0411">Iron-sulfur</keyword>
<keyword evidence="7" id="KW-0479">Metal-binding</keyword>
<keyword evidence="8" id="KW-0547">Nucleotide-binding</keyword>
<dbReference type="PROSITE" id="PS00198">
    <property type="entry name" value="4FE4S_FER_1"/>
    <property type="match status" value="1"/>
</dbReference>
<evidence type="ECO:0000256" key="9">
    <source>
        <dbReference type="ARBA" id="ARBA00022777"/>
    </source>
</evidence>
<evidence type="ECO:0000256" key="13">
    <source>
        <dbReference type="ARBA" id="ARBA00023014"/>
    </source>
</evidence>
<dbReference type="InterPro" id="IPR036918">
    <property type="entry name" value="Pyrv_Knase_C_sf"/>
</dbReference>
<dbReference type="GO" id="GO:0051536">
    <property type="term" value="F:iron-sulfur cluster binding"/>
    <property type="evidence" value="ECO:0007669"/>
    <property type="project" value="UniProtKB-KW"/>
</dbReference>
<evidence type="ECO:0000256" key="6">
    <source>
        <dbReference type="ARBA" id="ARBA00022679"/>
    </source>
</evidence>
<keyword evidence="10" id="KW-0067">ATP-binding</keyword>
<reference evidence="19 20" key="1">
    <citation type="journal article" date="2016" name="Nat. Commun.">
        <title>Thousands of microbial genomes shed light on interconnected biogeochemical processes in an aquifer system.</title>
        <authorList>
            <person name="Anantharaman K."/>
            <person name="Brown C.T."/>
            <person name="Hug L.A."/>
            <person name="Sharon I."/>
            <person name="Castelle C.J."/>
            <person name="Probst A.J."/>
            <person name="Thomas B.C."/>
            <person name="Singh A."/>
            <person name="Wilkins M.J."/>
            <person name="Karaoz U."/>
            <person name="Brodie E.L."/>
            <person name="Williams K.H."/>
            <person name="Hubbard S.S."/>
            <person name="Banfield J.F."/>
        </authorList>
    </citation>
    <scope>NUCLEOTIDE SEQUENCE [LARGE SCALE GENOMIC DNA]</scope>
</reference>
<evidence type="ECO:0000256" key="10">
    <source>
        <dbReference type="ARBA" id="ARBA00022840"/>
    </source>
</evidence>
<dbReference type="PANTHER" id="PTHR11817">
    <property type="entry name" value="PYRUVATE KINASE"/>
    <property type="match status" value="1"/>
</dbReference>
<keyword evidence="6 17" id="KW-0808">Transferase</keyword>
<dbReference type="SUPFAM" id="SSF54862">
    <property type="entry name" value="4Fe-4S ferredoxins"/>
    <property type="match status" value="1"/>
</dbReference>
<comment type="pathway">
    <text evidence="3 17">Carbohydrate degradation; glycolysis; pyruvate from D-glyceraldehyde 3-phosphate: step 5/5.</text>
</comment>
<dbReference type="SUPFAM" id="SSF52935">
    <property type="entry name" value="PK C-terminal domain-like"/>
    <property type="match status" value="1"/>
</dbReference>
<dbReference type="Pfam" id="PF00224">
    <property type="entry name" value="PK"/>
    <property type="match status" value="1"/>
</dbReference>
<dbReference type="Gene3D" id="3.20.20.60">
    <property type="entry name" value="Phosphoenolpyruvate-binding domains"/>
    <property type="match status" value="1"/>
</dbReference>
<dbReference type="NCBIfam" id="NF004491">
    <property type="entry name" value="PRK05826.1"/>
    <property type="match status" value="1"/>
</dbReference>
<dbReference type="InterPro" id="IPR015813">
    <property type="entry name" value="Pyrv/PenolPyrv_kinase-like_dom"/>
</dbReference>
<comment type="cofactor">
    <cofactor evidence="2">
        <name>K(+)</name>
        <dbReference type="ChEBI" id="CHEBI:29103"/>
    </cofactor>
</comment>
<name>A0A1F7WR47_9BACT</name>
<proteinExistence type="inferred from homology"/>
<dbReference type="EC" id="2.7.1.40" evidence="5 16"/>
<evidence type="ECO:0000256" key="4">
    <source>
        <dbReference type="ARBA" id="ARBA00008663"/>
    </source>
</evidence>
<dbReference type="PROSITE" id="PS51379">
    <property type="entry name" value="4FE4S_FER_2"/>
    <property type="match status" value="1"/>
</dbReference>
<dbReference type="NCBIfam" id="TIGR01064">
    <property type="entry name" value="pyruv_kin"/>
    <property type="match status" value="1"/>
</dbReference>
<dbReference type="GO" id="GO:0004743">
    <property type="term" value="F:pyruvate kinase activity"/>
    <property type="evidence" value="ECO:0007669"/>
    <property type="project" value="UniProtKB-UniRule"/>
</dbReference>
<keyword evidence="9 17" id="KW-0418">Kinase</keyword>
<comment type="catalytic activity">
    <reaction evidence="17">
        <text>pyruvate + ATP = phosphoenolpyruvate + ADP + H(+)</text>
        <dbReference type="Rhea" id="RHEA:18157"/>
        <dbReference type="ChEBI" id="CHEBI:15361"/>
        <dbReference type="ChEBI" id="CHEBI:15378"/>
        <dbReference type="ChEBI" id="CHEBI:30616"/>
        <dbReference type="ChEBI" id="CHEBI:58702"/>
        <dbReference type="ChEBI" id="CHEBI:456216"/>
        <dbReference type="EC" id="2.7.1.40"/>
    </reaction>
</comment>
<dbReference type="GO" id="GO:0016301">
    <property type="term" value="F:kinase activity"/>
    <property type="evidence" value="ECO:0007669"/>
    <property type="project" value="UniProtKB-KW"/>
</dbReference>
<evidence type="ECO:0000256" key="8">
    <source>
        <dbReference type="ARBA" id="ARBA00022741"/>
    </source>
</evidence>
<dbReference type="InterPro" id="IPR011037">
    <property type="entry name" value="Pyrv_Knase-like_insert_dom_sf"/>
</dbReference>
<dbReference type="FunFam" id="3.20.20.60:FF:000001">
    <property type="entry name" value="Pyruvate kinase"/>
    <property type="match status" value="1"/>
</dbReference>
<dbReference type="GO" id="GO:0000287">
    <property type="term" value="F:magnesium ion binding"/>
    <property type="evidence" value="ECO:0007669"/>
    <property type="project" value="UniProtKB-UniRule"/>
</dbReference>
<evidence type="ECO:0000256" key="3">
    <source>
        <dbReference type="ARBA" id="ARBA00004997"/>
    </source>
</evidence>
<evidence type="ECO:0000256" key="15">
    <source>
        <dbReference type="ARBA" id="ARBA00023317"/>
    </source>
</evidence>
<dbReference type="InterPro" id="IPR015793">
    <property type="entry name" value="Pyrv_Knase_brl"/>
</dbReference>
<dbReference type="FunFam" id="2.40.33.10:FF:000001">
    <property type="entry name" value="Pyruvate kinase"/>
    <property type="match status" value="1"/>
</dbReference>
<dbReference type="Proteomes" id="UP000178735">
    <property type="component" value="Unassembled WGS sequence"/>
</dbReference>
<dbReference type="UniPathway" id="UPA00109">
    <property type="reaction ID" value="UER00188"/>
</dbReference>
<evidence type="ECO:0000256" key="16">
    <source>
        <dbReference type="NCBIfam" id="TIGR01064"/>
    </source>
</evidence>
<evidence type="ECO:0000256" key="12">
    <source>
        <dbReference type="ARBA" id="ARBA00023004"/>
    </source>
</evidence>
<dbReference type="Gene3D" id="3.40.1380.20">
    <property type="entry name" value="Pyruvate kinase, C-terminal domain"/>
    <property type="match status" value="1"/>
</dbReference>
<evidence type="ECO:0000313" key="20">
    <source>
        <dbReference type="Proteomes" id="UP000178735"/>
    </source>
</evidence>
<evidence type="ECO:0000256" key="14">
    <source>
        <dbReference type="ARBA" id="ARBA00023152"/>
    </source>
</evidence>
<dbReference type="STRING" id="1817813.A2008_05420"/>
<dbReference type="InterPro" id="IPR017900">
    <property type="entry name" value="4Fe4S_Fe_S_CS"/>
</dbReference>
<sequence length="560" mass="61054">MNNLTKIICTIGPSCHSVEMIKKLIQRGMDVARLNFSHDPHNLQLEKINMVRQASAELKAPVAILADIQGPKIRVAALENPIELVRDSDVTVTTREGASGANIVPTIYKNLPHDVIAGSRIMIDDGRLELRVTEVVSDTDVLCTVVKGGLLKSKKGINLPGVNVSAPSVTEKDLNDIEFALDQDVDYIALSFVRRASDIERVKQIIHKRGKDTPVVAKIERHEAIENFDAILKATDAVMVARGDLGVELSPERVPTIQKTIIQKCNQAGKPVIVATQMLESMIDNPMPTRAEASDVANAVIDGADAIMLSGETATGNYPEEAVAAMSKISEDVERFVLRNRQNLTKSFNPIHMVADGLCYATTHTAIDIGAKLVVTYTESGRTALLISKYRPSLPILAITVSDKISRRINLYWGVLPATISRVTSLEEVMTRSEEAAIASGKVKNGDHILITSGIPFGKAGSTNIMKIQKITMAPEEAQADAAKSVKTRRLAQFECAESRLKLSFDRSLCTSCGDCVAVCPFKIFEMKNGEINVIEENLRDCGKDCLCVQYCPYKAISIS</sequence>
<dbReference type="NCBIfam" id="NF004978">
    <property type="entry name" value="PRK06354.1"/>
    <property type="match status" value="1"/>
</dbReference>
<dbReference type="InterPro" id="IPR015806">
    <property type="entry name" value="Pyrv_Knase_insert_dom_sf"/>
</dbReference>
<dbReference type="GO" id="GO:0030955">
    <property type="term" value="F:potassium ion binding"/>
    <property type="evidence" value="ECO:0007669"/>
    <property type="project" value="UniProtKB-UniRule"/>
</dbReference>
<dbReference type="GO" id="GO:0005524">
    <property type="term" value="F:ATP binding"/>
    <property type="evidence" value="ECO:0007669"/>
    <property type="project" value="UniProtKB-KW"/>
</dbReference>
<dbReference type="InterPro" id="IPR017896">
    <property type="entry name" value="4Fe4S_Fe-S-bd"/>
</dbReference>
<dbReference type="SUPFAM" id="SSF50800">
    <property type="entry name" value="PK beta-barrel domain-like"/>
    <property type="match status" value="1"/>
</dbReference>
<evidence type="ECO:0000256" key="17">
    <source>
        <dbReference type="RuleBase" id="RU000504"/>
    </source>
</evidence>
<dbReference type="InterPro" id="IPR015795">
    <property type="entry name" value="Pyrv_Knase_C"/>
</dbReference>
<evidence type="ECO:0000313" key="19">
    <source>
        <dbReference type="EMBL" id="OGM04658.1"/>
    </source>
</evidence>
<accession>A0A1F7WR47</accession>
<keyword evidence="15 19" id="KW-0670">Pyruvate</keyword>
<dbReference type="Pfam" id="PF02887">
    <property type="entry name" value="PK_C"/>
    <property type="match status" value="1"/>
</dbReference>
<dbReference type="PRINTS" id="PR01050">
    <property type="entry name" value="PYRUVTKNASE"/>
</dbReference>
<dbReference type="SUPFAM" id="SSF51621">
    <property type="entry name" value="Phosphoenolpyruvate/pyruvate domain"/>
    <property type="match status" value="1"/>
</dbReference>
<evidence type="ECO:0000256" key="11">
    <source>
        <dbReference type="ARBA" id="ARBA00022842"/>
    </source>
</evidence>
<comment type="caution">
    <text evidence="19">The sequence shown here is derived from an EMBL/GenBank/DDBJ whole genome shotgun (WGS) entry which is preliminary data.</text>
</comment>
<dbReference type="InterPro" id="IPR001697">
    <property type="entry name" value="Pyr_Knase"/>
</dbReference>
<evidence type="ECO:0000256" key="1">
    <source>
        <dbReference type="ARBA" id="ARBA00001946"/>
    </source>
</evidence>
<dbReference type="Gene3D" id="2.40.33.10">
    <property type="entry name" value="PK beta-barrel domain-like"/>
    <property type="match status" value="1"/>
</dbReference>
<keyword evidence="11 17" id="KW-0460">Magnesium</keyword>
<keyword evidence="14 17" id="KW-0324">Glycolysis</keyword>
<comment type="similarity">
    <text evidence="4 17">Belongs to the pyruvate kinase family.</text>
</comment>
<dbReference type="EMBL" id="MGFH01000138">
    <property type="protein sequence ID" value="OGM04658.1"/>
    <property type="molecule type" value="Genomic_DNA"/>
</dbReference>
<dbReference type="GO" id="GO:0006950">
    <property type="term" value="P:response to stress"/>
    <property type="evidence" value="ECO:0007669"/>
    <property type="project" value="UniProtKB-ARBA"/>
</dbReference>
<dbReference type="Gene3D" id="3.30.70.20">
    <property type="match status" value="1"/>
</dbReference>
<protein>
    <recommendedName>
        <fullName evidence="5 16">Pyruvate kinase</fullName>
        <ecNumber evidence="5 16">2.7.1.40</ecNumber>
    </recommendedName>
</protein>
<dbReference type="Pfam" id="PF13237">
    <property type="entry name" value="Fer4_10"/>
    <property type="match status" value="1"/>
</dbReference>
<gene>
    <name evidence="19" type="ORF">A2008_05420</name>
</gene>